<dbReference type="Pfam" id="PF02464">
    <property type="entry name" value="CinA"/>
    <property type="match status" value="1"/>
</dbReference>
<name>A0A5B7Y016_LEVBR</name>
<evidence type="ECO:0000313" key="3">
    <source>
        <dbReference type="Proteomes" id="UP000307074"/>
    </source>
</evidence>
<dbReference type="NCBIfam" id="TIGR00199">
    <property type="entry name" value="PncC_domain"/>
    <property type="match status" value="1"/>
</dbReference>
<feature type="domain" description="CinA C-terminal" evidence="1">
    <location>
        <begin position="7"/>
        <end position="154"/>
    </location>
</feature>
<dbReference type="AlphaFoldDB" id="A0A5B7Y016"/>
<dbReference type="SUPFAM" id="SSF142433">
    <property type="entry name" value="CinA-like"/>
    <property type="match status" value="1"/>
</dbReference>
<sequence>MSHKSLAVVEYLKMNNLTISAAESLTGGLFQSTIVKYPGASKIFEGGFVTYSEWAKTKLLGVPADEIKKFGVVSNEVARSMARGCQHVMGSDIGVGFTGAAGPTTLNGKAIGTAWIGFHFDGKDHSILVNDSSLGRNDFREYCVNVAFKELSHILNMGELGNE</sequence>
<gene>
    <name evidence="2" type="ORF">UCCLBBS449_1256</name>
</gene>
<dbReference type="InterPro" id="IPR008136">
    <property type="entry name" value="CinA_C"/>
</dbReference>
<evidence type="ECO:0000313" key="2">
    <source>
        <dbReference type="EMBL" id="QCZ53211.1"/>
    </source>
</evidence>
<dbReference type="RefSeq" id="WP_075168537.1">
    <property type="nucleotide sequence ID" value="NZ_FPCL01000142.1"/>
</dbReference>
<dbReference type="Proteomes" id="UP000307074">
    <property type="component" value="Chromosome"/>
</dbReference>
<evidence type="ECO:0000259" key="1">
    <source>
        <dbReference type="Pfam" id="PF02464"/>
    </source>
</evidence>
<dbReference type="Gene3D" id="3.90.950.20">
    <property type="entry name" value="CinA-like"/>
    <property type="match status" value="1"/>
</dbReference>
<dbReference type="EMBL" id="CP031198">
    <property type="protein sequence ID" value="QCZ53211.1"/>
    <property type="molecule type" value="Genomic_DNA"/>
</dbReference>
<proteinExistence type="predicted"/>
<protein>
    <submittedName>
        <fullName evidence="2">Damage-inducible protein</fullName>
    </submittedName>
</protein>
<organism evidence="2 3">
    <name type="scientific">Levilactobacillus brevis</name>
    <name type="common">Lactobacillus brevis</name>
    <dbReference type="NCBI Taxonomy" id="1580"/>
    <lineage>
        <taxon>Bacteria</taxon>
        <taxon>Bacillati</taxon>
        <taxon>Bacillota</taxon>
        <taxon>Bacilli</taxon>
        <taxon>Lactobacillales</taxon>
        <taxon>Lactobacillaceae</taxon>
        <taxon>Levilactobacillus</taxon>
    </lineage>
</organism>
<reference evidence="2 3" key="1">
    <citation type="submission" date="2018-07" db="EMBL/GenBank/DDBJ databases">
        <authorList>
            <person name="Feyereisen M."/>
        </authorList>
    </citation>
    <scope>NUCLEOTIDE SEQUENCE [LARGE SCALE GENOMIC DNA]</scope>
    <source>
        <strain evidence="2 3">UCCLBBS449</strain>
    </source>
</reference>
<dbReference type="InterPro" id="IPR036653">
    <property type="entry name" value="CinA-like_C"/>
</dbReference>
<accession>A0A5B7Y016</accession>